<evidence type="ECO:0000256" key="1">
    <source>
        <dbReference type="SAM" id="MobiDB-lite"/>
    </source>
</evidence>
<organism evidence="2">
    <name type="scientific">Amphimedon queenslandica</name>
    <name type="common">Sponge</name>
    <dbReference type="NCBI Taxonomy" id="400682"/>
    <lineage>
        <taxon>Eukaryota</taxon>
        <taxon>Metazoa</taxon>
        <taxon>Porifera</taxon>
        <taxon>Demospongiae</taxon>
        <taxon>Heteroscleromorpha</taxon>
        <taxon>Haplosclerida</taxon>
        <taxon>Niphatidae</taxon>
        <taxon>Amphimedon</taxon>
    </lineage>
</organism>
<feature type="region of interest" description="Disordered" evidence="1">
    <location>
        <begin position="1"/>
        <end position="20"/>
    </location>
</feature>
<feature type="compositionally biased region" description="Acidic residues" evidence="1">
    <location>
        <begin position="1"/>
        <end position="16"/>
    </location>
</feature>
<protein>
    <submittedName>
        <fullName evidence="2">Uncharacterized protein</fullName>
    </submittedName>
</protein>
<dbReference type="InParanoid" id="A0A1X7UYZ9"/>
<proteinExistence type="predicted"/>
<evidence type="ECO:0000313" key="2">
    <source>
        <dbReference type="EnsemblMetazoa" id="Aqu2.1.33195_001"/>
    </source>
</evidence>
<dbReference type="EnsemblMetazoa" id="Aqu2.1.33195_001">
    <property type="protein sequence ID" value="Aqu2.1.33195_001"/>
    <property type="gene ID" value="Aqu2.1.33195"/>
</dbReference>
<name>A0A1X7UYZ9_AMPQE</name>
<reference evidence="2" key="1">
    <citation type="submission" date="2017-05" db="UniProtKB">
        <authorList>
            <consortium name="EnsemblMetazoa"/>
        </authorList>
    </citation>
    <scope>IDENTIFICATION</scope>
</reference>
<sequence>MEDESSSDNEDIDDGGELQINGEYEISGLTVMSDDLPGDMEMEVSGLEEPEDMETAGVRGIKELVQVHVEVEKEVDMREERKVKDFLQAGYGCSDSCWKKFEPSYLRATKTSLLELSSH</sequence>
<accession>A0A1X7UYZ9</accession>
<dbReference type="AlphaFoldDB" id="A0A1X7UYZ9"/>